<dbReference type="InterPro" id="IPR017930">
    <property type="entry name" value="Myb_dom"/>
</dbReference>
<dbReference type="HOGENOM" id="CLU_1527460_0_0_1"/>
<dbReference type="EMBL" id="KL402748">
    <property type="protein sequence ID" value="KEH17328.1"/>
    <property type="molecule type" value="Genomic_DNA"/>
</dbReference>
<feature type="domain" description="HTH myb-type" evidence="4">
    <location>
        <begin position="10"/>
        <end position="30"/>
    </location>
</feature>
<proteinExistence type="predicted"/>
<keyword evidence="7" id="KW-1185">Reference proteome</keyword>
<accession>A0A072TKA1</accession>
<feature type="compositionally biased region" description="Basic and acidic residues" evidence="3">
    <location>
        <begin position="83"/>
        <end position="105"/>
    </location>
</feature>
<sequence length="176" mass="20451">MYPYTYNNWLPARTANDVKNYWHTHLRKKVVLEREEIKEEKIPKENVKGHDVIKPQPQTFSPDSPWFNRKHCSFVTQSVMDSNKDGNITKDVHDSEPIHPNKSGRDCASTSQPSNVPLPCAMWSDNLWNLGEQVGNDRICSYSSLQEDINFNTEFPNVGNYFSDSNLRDYDSSWDH</sequence>
<organism evidence="5 7">
    <name type="scientific">Medicago truncatula</name>
    <name type="common">Barrel medic</name>
    <name type="synonym">Medicago tribuloides</name>
    <dbReference type="NCBI Taxonomy" id="3880"/>
    <lineage>
        <taxon>Eukaryota</taxon>
        <taxon>Viridiplantae</taxon>
        <taxon>Streptophyta</taxon>
        <taxon>Embryophyta</taxon>
        <taxon>Tracheophyta</taxon>
        <taxon>Spermatophyta</taxon>
        <taxon>Magnoliopsida</taxon>
        <taxon>eudicotyledons</taxon>
        <taxon>Gunneridae</taxon>
        <taxon>Pentapetalae</taxon>
        <taxon>rosids</taxon>
        <taxon>fabids</taxon>
        <taxon>Fabales</taxon>
        <taxon>Fabaceae</taxon>
        <taxon>Papilionoideae</taxon>
        <taxon>50 kb inversion clade</taxon>
        <taxon>NPAAA clade</taxon>
        <taxon>Hologalegina</taxon>
        <taxon>IRL clade</taxon>
        <taxon>Trifolieae</taxon>
        <taxon>Medicago</taxon>
    </lineage>
</organism>
<dbReference type="EnsemblPlants" id="KEH17328">
    <property type="protein sequence ID" value="KEH17328"/>
    <property type="gene ID" value="MTR_0023s0260"/>
</dbReference>
<dbReference type="AlphaFoldDB" id="A0A072TKA1"/>
<evidence type="ECO:0000256" key="1">
    <source>
        <dbReference type="ARBA" id="ARBA00004123"/>
    </source>
</evidence>
<dbReference type="Proteomes" id="UP000002051">
    <property type="component" value="Unassembled WGS sequence"/>
</dbReference>
<keyword evidence="2" id="KW-0539">Nucleus</keyword>
<protein>
    <submittedName>
        <fullName evidence="5">R2R3-MYB transcription factor, putative</fullName>
    </submittedName>
</protein>
<evidence type="ECO:0000256" key="3">
    <source>
        <dbReference type="SAM" id="MobiDB-lite"/>
    </source>
</evidence>
<feature type="region of interest" description="Disordered" evidence="3">
    <location>
        <begin position="83"/>
        <end position="111"/>
    </location>
</feature>
<reference evidence="5 7" key="1">
    <citation type="journal article" date="2011" name="Nature">
        <title>The Medicago genome provides insight into the evolution of rhizobial symbioses.</title>
        <authorList>
            <person name="Young N.D."/>
            <person name="Debelle F."/>
            <person name="Oldroyd G.E."/>
            <person name="Geurts R."/>
            <person name="Cannon S.B."/>
            <person name="Udvardi M.K."/>
            <person name="Benedito V.A."/>
            <person name="Mayer K.F."/>
            <person name="Gouzy J."/>
            <person name="Schoof H."/>
            <person name="Van de Peer Y."/>
            <person name="Proost S."/>
            <person name="Cook D.R."/>
            <person name="Meyers B.C."/>
            <person name="Spannagl M."/>
            <person name="Cheung F."/>
            <person name="De Mita S."/>
            <person name="Krishnakumar V."/>
            <person name="Gundlach H."/>
            <person name="Zhou S."/>
            <person name="Mudge J."/>
            <person name="Bharti A.K."/>
            <person name="Murray J.D."/>
            <person name="Naoumkina M.A."/>
            <person name="Rosen B."/>
            <person name="Silverstein K.A."/>
            <person name="Tang H."/>
            <person name="Rombauts S."/>
            <person name="Zhao P.X."/>
            <person name="Zhou P."/>
            <person name="Barbe V."/>
            <person name="Bardou P."/>
            <person name="Bechner M."/>
            <person name="Bellec A."/>
            <person name="Berger A."/>
            <person name="Berges H."/>
            <person name="Bidwell S."/>
            <person name="Bisseling T."/>
            <person name="Choisne N."/>
            <person name="Couloux A."/>
            <person name="Denny R."/>
            <person name="Deshpande S."/>
            <person name="Dai X."/>
            <person name="Doyle J.J."/>
            <person name="Dudez A.M."/>
            <person name="Farmer A.D."/>
            <person name="Fouteau S."/>
            <person name="Franken C."/>
            <person name="Gibelin C."/>
            <person name="Gish J."/>
            <person name="Goldstein S."/>
            <person name="Gonzalez A.J."/>
            <person name="Green P.J."/>
            <person name="Hallab A."/>
            <person name="Hartog M."/>
            <person name="Hua A."/>
            <person name="Humphray S.J."/>
            <person name="Jeong D.H."/>
            <person name="Jing Y."/>
            <person name="Jocker A."/>
            <person name="Kenton S.M."/>
            <person name="Kim D.J."/>
            <person name="Klee K."/>
            <person name="Lai H."/>
            <person name="Lang C."/>
            <person name="Lin S."/>
            <person name="Macmil S.L."/>
            <person name="Magdelenat G."/>
            <person name="Matthews L."/>
            <person name="McCorrison J."/>
            <person name="Monaghan E.L."/>
            <person name="Mun J.H."/>
            <person name="Najar F.Z."/>
            <person name="Nicholson C."/>
            <person name="Noirot C."/>
            <person name="O'Bleness M."/>
            <person name="Paule C.R."/>
            <person name="Poulain J."/>
            <person name="Prion F."/>
            <person name="Qin B."/>
            <person name="Qu C."/>
            <person name="Retzel E.F."/>
            <person name="Riddle C."/>
            <person name="Sallet E."/>
            <person name="Samain S."/>
            <person name="Samson N."/>
            <person name="Sanders I."/>
            <person name="Saurat O."/>
            <person name="Scarpelli C."/>
            <person name="Schiex T."/>
            <person name="Segurens B."/>
            <person name="Severin A.J."/>
            <person name="Sherrier D.J."/>
            <person name="Shi R."/>
            <person name="Sims S."/>
            <person name="Singer S.R."/>
            <person name="Sinharoy S."/>
            <person name="Sterck L."/>
            <person name="Viollet A."/>
            <person name="Wang B.B."/>
            <person name="Wang K."/>
            <person name="Wang M."/>
            <person name="Wang X."/>
            <person name="Warfsmann J."/>
            <person name="Weissenbach J."/>
            <person name="White D.D."/>
            <person name="White J.D."/>
            <person name="Wiley G.B."/>
            <person name="Wincker P."/>
            <person name="Xing Y."/>
            <person name="Yang L."/>
            <person name="Yao Z."/>
            <person name="Ying F."/>
            <person name="Zhai J."/>
            <person name="Zhou L."/>
            <person name="Zuber A."/>
            <person name="Denarie J."/>
            <person name="Dixon R.A."/>
            <person name="May G.D."/>
            <person name="Schwartz D.C."/>
            <person name="Rogers J."/>
            <person name="Quetier F."/>
            <person name="Town C.D."/>
            <person name="Roe B.A."/>
        </authorList>
    </citation>
    <scope>NUCLEOTIDE SEQUENCE [LARGE SCALE GENOMIC DNA]</scope>
    <source>
        <strain evidence="5">A17</strain>
        <strain evidence="6 7">cv. Jemalong A17</strain>
    </source>
</reference>
<name>A0A072TKA1_MEDTR</name>
<evidence type="ECO:0000313" key="6">
    <source>
        <dbReference type="EnsemblPlants" id="KEH17328"/>
    </source>
</evidence>
<dbReference type="Gene3D" id="1.10.10.60">
    <property type="entry name" value="Homeodomain-like"/>
    <property type="match status" value="1"/>
</dbReference>
<gene>
    <name evidence="5" type="ORF">MTR_0023s0260</name>
</gene>
<dbReference type="PROSITE" id="PS51294">
    <property type="entry name" value="HTH_MYB"/>
    <property type="match status" value="1"/>
</dbReference>
<reference evidence="5 7" key="2">
    <citation type="journal article" date="2014" name="BMC Genomics">
        <title>An improved genome release (version Mt4.0) for the model legume Medicago truncatula.</title>
        <authorList>
            <person name="Tang H."/>
            <person name="Krishnakumar V."/>
            <person name="Bidwell S."/>
            <person name="Rosen B."/>
            <person name="Chan A."/>
            <person name="Zhou S."/>
            <person name="Gentzbittel L."/>
            <person name="Childs K.L."/>
            <person name="Yandell M."/>
            <person name="Gundlach H."/>
            <person name="Mayer K.F."/>
            <person name="Schwartz D.C."/>
            <person name="Town C.D."/>
        </authorList>
    </citation>
    <scope>GENOME REANNOTATION</scope>
    <source>
        <strain evidence="5">A17</strain>
        <strain evidence="6 7">cv. Jemalong A17</strain>
    </source>
</reference>
<dbReference type="GO" id="GO:0005634">
    <property type="term" value="C:nucleus"/>
    <property type="evidence" value="ECO:0007669"/>
    <property type="project" value="UniProtKB-SubCell"/>
</dbReference>
<evidence type="ECO:0000313" key="7">
    <source>
        <dbReference type="Proteomes" id="UP000002051"/>
    </source>
</evidence>
<comment type="subcellular location">
    <subcellularLocation>
        <location evidence="1">Nucleus</location>
    </subcellularLocation>
</comment>
<reference evidence="6" key="3">
    <citation type="submission" date="2015-06" db="UniProtKB">
        <authorList>
            <consortium name="EnsemblPlants"/>
        </authorList>
    </citation>
    <scope>IDENTIFICATION</scope>
    <source>
        <strain evidence="6">cv. Jemalong A17</strain>
    </source>
</reference>
<evidence type="ECO:0000259" key="4">
    <source>
        <dbReference type="PROSITE" id="PS51294"/>
    </source>
</evidence>
<evidence type="ECO:0000313" key="5">
    <source>
        <dbReference type="EMBL" id="KEH17328.1"/>
    </source>
</evidence>
<evidence type="ECO:0000256" key="2">
    <source>
        <dbReference type="ARBA" id="ARBA00023242"/>
    </source>
</evidence>